<gene>
    <name evidence="1" type="ORF">HMPREF0183_0401</name>
</gene>
<proteinExistence type="predicted"/>
<dbReference type="AlphaFoldDB" id="D4YKE1"/>
<name>D4YKE1_9MICO</name>
<reference evidence="1 2" key="1">
    <citation type="submission" date="2010-04" db="EMBL/GenBank/DDBJ databases">
        <authorList>
            <person name="Qin X."/>
            <person name="Bachman B."/>
            <person name="Battles P."/>
            <person name="Bell A."/>
            <person name="Bess C."/>
            <person name="Bickham C."/>
            <person name="Chaboub L."/>
            <person name="Chen D."/>
            <person name="Coyle M."/>
            <person name="Deiros D.R."/>
            <person name="Dinh H."/>
            <person name="Forbes L."/>
            <person name="Fowler G."/>
            <person name="Francisco L."/>
            <person name="Fu Q."/>
            <person name="Gubbala S."/>
            <person name="Hale W."/>
            <person name="Han Y."/>
            <person name="Hemphill L."/>
            <person name="Highlander S.K."/>
            <person name="Hirani K."/>
            <person name="Hogues M."/>
            <person name="Jackson L."/>
            <person name="Jakkamsetti A."/>
            <person name="Javaid M."/>
            <person name="Jiang H."/>
            <person name="Korchina V."/>
            <person name="Kovar C."/>
            <person name="Lara F."/>
            <person name="Lee S."/>
            <person name="Mata R."/>
            <person name="Mathew T."/>
            <person name="Moen C."/>
            <person name="Morales K."/>
            <person name="Munidasa M."/>
            <person name="Nazareth L."/>
            <person name="Ngo R."/>
            <person name="Nguyen L."/>
            <person name="Okwuonu G."/>
            <person name="Ongeri F."/>
            <person name="Patil S."/>
            <person name="Petrosino J."/>
            <person name="Pham C."/>
            <person name="Pham P."/>
            <person name="Pu L.-L."/>
            <person name="Puazo M."/>
            <person name="Raj R."/>
            <person name="Reid J."/>
            <person name="Rouhana J."/>
            <person name="Saada N."/>
            <person name="Shang Y."/>
            <person name="Simmons D."/>
            <person name="Thornton R."/>
            <person name="Warren J."/>
            <person name="Weissenberger G."/>
            <person name="Zhang J."/>
            <person name="Zhang L."/>
            <person name="Zhou C."/>
            <person name="Zhu D."/>
            <person name="Muzny D."/>
            <person name="Worley K."/>
            <person name="Gibbs R."/>
        </authorList>
    </citation>
    <scope>NUCLEOTIDE SEQUENCE [LARGE SCALE GENOMIC DNA]</scope>
    <source>
        <strain evidence="1 2">ATCC 49030</strain>
    </source>
</reference>
<accession>D4YKE1</accession>
<protein>
    <submittedName>
        <fullName evidence="1">Uncharacterized protein</fullName>
    </submittedName>
</protein>
<keyword evidence="2" id="KW-1185">Reference proteome</keyword>
<comment type="caution">
    <text evidence="1">The sequence shown here is derived from an EMBL/GenBank/DDBJ whole genome shotgun (WGS) entry which is preliminary data.</text>
</comment>
<evidence type="ECO:0000313" key="1">
    <source>
        <dbReference type="EMBL" id="EFG48312.1"/>
    </source>
</evidence>
<dbReference type="Proteomes" id="UP000005714">
    <property type="component" value="Unassembled WGS sequence"/>
</dbReference>
<dbReference type="STRING" id="585530.HMPREF0183_0401"/>
<sequence length="76" mass="8201">MVERGIHQKVDGVRVVRGGLGGESRVKTAFGYSPDLGLYPNDRFCSLRVKKLAVSLQSSAFPVLDCSQTHPSGLDP</sequence>
<dbReference type="EMBL" id="ADNU01000013">
    <property type="protein sequence ID" value="EFG48312.1"/>
    <property type="molecule type" value="Genomic_DNA"/>
</dbReference>
<evidence type="ECO:0000313" key="2">
    <source>
        <dbReference type="Proteomes" id="UP000005714"/>
    </source>
</evidence>
<organism evidence="1 2">
    <name type="scientific">Brevibacterium mcbrellneri ATCC 49030</name>
    <dbReference type="NCBI Taxonomy" id="585530"/>
    <lineage>
        <taxon>Bacteria</taxon>
        <taxon>Bacillati</taxon>
        <taxon>Actinomycetota</taxon>
        <taxon>Actinomycetes</taxon>
        <taxon>Micrococcales</taxon>
        <taxon>Brevibacteriaceae</taxon>
        <taxon>Brevibacterium</taxon>
    </lineage>
</organism>